<keyword evidence="1" id="KW-0378">Hydrolase</keyword>
<dbReference type="InterPro" id="IPR051262">
    <property type="entry name" value="SMP-30/CGR1_Lactonase"/>
</dbReference>
<evidence type="ECO:0000313" key="4">
    <source>
        <dbReference type="EMBL" id="SDM22575.1"/>
    </source>
</evidence>
<dbReference type="STRING" id="563176.SAMN04488090_2896"/>
<reference evidence="4 5" key="1">
    <citation type="submission" date="2016-10" db="EMBL/GenBank/DDBJ databases">
        <authorList>
            <person name="de Groot N.N."/>
        </authorList>
    </citation>
    <scope>NUCLEOTIDE SEQUENCE [LARGE SCALE GENOMIC DNA]</scope>
    <source>
        <strain evidence="4 5">DSM 21668</strain>
    </source>
</reference>
<feature type="signal peptide" evidence="2">
    <location>
        <begin position="1"/>
        <end position="19"/>
    </location>
</feature>
<name>A0A1G9RJG5_9BACT</name>
<proteinExistence type="predicted"/>
<dbReference type="PANTHER" id="PTHR47572">
    <property type="entry name" value="LIPOPROTEIN-RELATED"/>
    <property type="match status" value="1"/>
</dbReference>
<feature type="chain" id="PRO_5011450050" evidence="2">
    <location>
        <begin position="20"/>
        <end position="295"/>
    </location>
</feature>
<feature type="domain" description="SMP-30/Gluconolactonase/LRE-like region" evidence="3">
    <location>
        <begin position="40"/>
        <end position="281"/>
    </location>
</feature>
<dbReference type="AlphaFoldDB" id="A0A1G9RJG5"/>
<dbReference type="Gene3D" id="2.120.10.30">
    <property type="entry name" value="TolB, C-terminal domain"/>
    <property type="match status" value="1"/>
</dbReference>
<evidence type="ECO:0000259" key="3">
    <source>
        <dbReference type="Pfam" id="PF08450"/>
    </source>
</evidence>
<dbReference type="EMBL" id="FNGS01000005">
    <property type="protein sequence ID" value="SDM22575.1"/>
    <property type="molecule type" value="Genomic_DNA"/>
</dbReference>
<dbReference type="InterPro" id="IPR013658">
    <property type="entry name" value="SGL"/>
</dbReference>
<dbReference type="OrthoDB" id="241638at2"/>
<dbReference type="PANTHER" id="PTHR47572:SF4">
    <property type="entry name" value="LACTONASE DRP35"/>
    <property type="match status" value="1"/>
</dbReference>
<evidence type="ECO:0000313" key="5">
    <source>
        <dbReference type="Proteomes" id="UP000198901"/>
    </source>
</evidence>
<evidence type="ECO:0000256" key="2">
    <source>
        <dbReference type="SAM" id="SignalP"/>
    </source>
</evidence>
<protein>
    <submittedName>
        <fullName evidence="4">Gluconolactonase</fullName>
    </submittedName>
</protein>
<dbReference type="RefSeq" id="WP_093203564.1">
    <property type="nucleotide sequence ID" value="NZ_FNGS01000005.1"/>
</dbReference>
<sequence length="295" mass="32785">MKHTLFFITCFLFSGAVFAQADSVVAPGAMLQLVSDQFTFTEGPAVDREGNIFFTDQPNDKIWKYAADGTLSLYREKTGRSNGMYFDRKGNLISCADENDELWSIDKKGKVTVLLSSFEGKKFNGPNDLWIAPKGGIYFTDPFYPRDYWTRKKPDLEAERVYFLPKGAKEARIVEADIKKPNGIVGTPDGKYLYVSDIGSWKTYRYTIAPDGALTDKQLFCEQGSDGMTLDTHGNVYLSGRGVSVYNAAGKKIRQIPVPSGWVGNVCFGGKDRKTLLITASTTVYTLKMNAKGVE</sequence>
<dbReference type="Pfam" id="PF08450">
    <property type="entry name" value="SGL"/>
    <property type="match status" value="1"/>
</dbReference>
<dbReference type="InterPro" id="IPR011042">
    <property type="entry name" value="6-blade_b-propeller_TolB-like"/>
</dbReference>
<gene>
    <name evidence="4" type="ORF">SAMN04488090_2896</name>
</gene>
<dbReference type="SUPFAM" id="SSF63829">
    <property type="entry name" value="Calcium-dependent phosphotriesterase"/>
    <property type="match status" value="1"/>
</dbReference>
<organism evidence="4 5">
    <name type="scientific">Siphonobacter aquaeclarae</name>
    <dbReference type="NCBI Taxonomy" id="563176"/>
    <lineage>
        <taxon>Bacteria</taxon>
        <taxon>Pseudomonadati</taxon>
        <taxon>Bacteroidota</taxon>
        <taxon>Cytophagia</taxon>
        <taxon>Cytophagales</taxon>
        <taxon>Cytophagaceae</taxon>
        <taxon>Siphonobacter</taxon>
    </lineage>
</organism>
<keyword evidence="5" id="KW-1185">Reference proteome</keyword>
<keyword evidence="2" id="KW-0732">Signal</keyword>
<accession>A0A1G9RJG5</accession>
<dbReference type="Proteomes" id="UP000198901">
    <property type="component" value="Unassembled WGS sequence"/>
</dbReference>
<evidence type="ECO:0000256" key="1">
    <source>
        <dbReference type="ARBA" id="ARBA00022801"/>
    </source>
</evidence>
<dbReference type="GO" id="GO:0016787">
    <property type="term" value="F:hydrolase activity"/>
    <property type="evidence" value="ECO:0007669"/>
    <property type="project" value="UniProtKB-KW"/>
</dbReference>